<dbReference type="Pfam" id="PF01168">
    <property type="entry name" value="Ala_racemase_N"/>
    <property type="match status" value="1"/>
</dbReference>
<evidence type="ECO:0000256" key="4">
    <source>
        <dbReference type="ARBA" id="ARBA00023235"/>
    </source>
</evidence>
<dbReference type="InterPro" id="IPR029066">
    <property type="entry name" value="PLP-binding_barrel"/>
</dbReference>
<evidence type="ECO:0000313" key="10">
    <source>
        <dbReference type="Proteomes" id="UP000823889"/>
    </source>
</evidence>
<sequence>MPRPISVRIDPSALAHNFAQVSHRAQQAYAGHGLVPPRFWAVIKANAYGHGIAPAVHAFQAADGLAMLDLHEAIQCREQGWTKPLLLLEGIFSAADAELAAHYGLTIVVHTAEQLQWLQHSKLSQPLPAFIKLNTGMQRLGFDASDFATAFQQAKALQQQATLGDLGVMTHFARADEDPSTTQQQMAHFNQYAAPHSSWQSVGNSAATLNTDFPQWLQPNVQYWLRPGICLYGSSPFIDLPAETLHLQPAQTLEAELIAVQHLKAGDQVGYGHTFTATQSMRLGVVACGYADGYPRHAPNGTPVVVGGIRTQLVGRVSMDMLTVDLSAIPHAQVGTKVVLWGHGGPSVDEVAQASGTLGYELLCAVAPRVPRFVLAEENHEK</sequence>
<evidence type="ECO:0000259" key="8">
    <source>
        <dbReference type="SMART" id="SM01005"/>
    </source>
</evidence>
<evidence type="ECO:0000256" key="2">
    <source>
        <dbReference type="ARBA" id="ARBA00001933"/>
    </source>
</evidence>
<feature type="domain" description="Alanine racemase C-terminal" evidence="8">
    <location>
        <begin position="250"/>
        <end position="375"/>
    </location>
</feature>
<dbReference type="PANTHER" id="PTHR30511">
    <property type="entry name" value="ALANINE RACEMASE"/>
    <property type="match status" value="1"/>
</dbReference>
<feature type="active site" description="Proton acceptor; specific for D-alanine" evidence="5">
    <location>
        <position position="44"/>
    </location>
</feature>
<dbReference type="GO" id="GO:0030632">
    <property type="term" value="P:D-alanine biosynthetic process"/>
    <property type="evidence" value="ECO:0007669"/>
    <property type="project" value="UniProtKB-UniRule"/>
</dbReference>
<organism evidence="9 10">
    <name type="scientific">Candidatus Paenalcaligenes intestinipullorum</name>
    <dbReference type="NCBI Taxonomy" id="2838718"/>
    <lineage>
        <taxon>Bacteria</taxon>
        <taxon>Pseudomonadati</taxon>
        <taxon>Pseudomonadota</taxon>
        <taxon>Betaproteobacteria</taxon>
        <taxon>Burkholderiales</taxon>
        <taxon>Alcaligenaceae</taxon>
        <taxon>Paenalcaligenes</taxon>
    </lineage>
</organism>
<gene>
    <name evidence="9" type="primary">alr</name>
    <name evidence="9" type="ORF">H9906_04870</name>
</gene>
<dbReference type="PANTHER" id="PTHR30511:SF0">
    <property type="entry name" value="ALANINE RACEMASE, CATABOLIC-RELATED"/>
    <property type="match status" value="1"/>
</dbReference>
<keyword evidence="3 5" id="KW-0663">Pyridoxal phosphate</keyword>
<evidence type="ECO:0000256" key="7">
    <source>
        <dbReference type="PIRSR" id="PIRSR600821-52"/>
    </source>
</evidence>
<dbReference type="EMBL" id="DWUQ01000097">
    <property type="protein sequence ID" value="HJD44347.1"/>
    <property type="molecule type" value="Genomic_DNA"/>
</dbReference>
<evidence type="ECO:0000256" key="6">
    <source>
        <dbReference type="PIRSR" id="PIRSR600821-50"/>
    </source>
</evidence>
<dbReference type="InterPro" id="IPR020622">
    <property type="entry name" value="Ala_racemase_pyridoxalP-BS"/>
</dbReference>
<dbReference type="InterPro" id="IPR011079">
    <property type="entry name" value="Ala_racemase_C"/>
</dbReference>
<dbReference type="SMART" id="SM01005">
    <property type="entry name" value="Ala_racemase_C"/>
    <property type="match status" value="1"/>
</dbReference>
<accession>A0A9D2RH63</accession>
<dbReference type="EC" id="5.1.1.1" evidence="5"/>
<dbReference type="Pfam" id="PF00842">
    <property type="entry name" value="Ala_racemase_C"/>
    <property type="match status" value="1"/>
</dbReference>
<dbReference type="HAMAP" id="MF_01201">
    <property type="entry name" value="Ala_racemase"/>
    <property type="match status" value="1"/>
</dbReference>
<comment type="catalytic activity">
    <reaction evidence="1 5">
        <text>L-alanine = D-alanine</text>
        <dbReference type="Rhea" id="RHEA:20249"/>
        <dbReference type="ChEBI" id="CHEBI:57416"/>
        <dbReference type="ChEBI" id="CHEBI:57972"/>
        <dbReference type="EC" id="5.1.1.1"/>
    </reaction>
</comment>
<dbReference type="GO" id="GO:0030170">
    <property type="term" value="F:pyridoxal phosphate binding"/>
    <property type="evidence" value="ECO:0007669"/>
    <property type="project" value="UniProtKB-UniRule"/>
</dbReference>
<name>A0A9D2RH63_9BURK</name>
<evidence type="ECO:0000256" key="3">
    <source>
        <dbReference type="ARBA" id="ARBA00022898"/>
    </source>
</evidence>
<dbReference type="PRINTS" id="PR00992">
    <property type="entry name" value="ALARACEMASE"/>
</dbReference>
<dbReference type="Proteomes" id="UP000823889">
    <property type="component" value="Unassembled WGS sequence"/>
</dbReference>
<comment type="similarity">
    <text evidence="5">Belongs to the alanine racemase family.</text>
</comment>
<dbReference type="SUPFAM" id="SSF51419">
    <property type="entry name" value="PLP-binding barrel"/>
    <property type="match status" value="1"/>
</dbReference>
<feature type="active site" description="Proton acceptor; specific for L-alanine" evidence="5">
    <location>
        <position position="271"/>
    </location>
</feature>
<reference evidence="9" key="1">
    <citation type="journal article" date="2021" name="PeerJ">
        <title>Extensive microbial diversity within the chicken gut microbiome revealed by metagenomics and culture.</title>
        <authorList>
            <person name="Gilroy R."/>
            <person name="Ravi A."/>
            <person name="Getino M."/>
            <person name="Pursley I."/>
            <person name="Horton D.L."/>
            <person name="Alikhan N.F."/>
            <person name="Baker D."/>
            <person name="Gharbi K."/>
            <person name="Hall N."/>
            <person name="Watson M."/>
            <person name="Adriaenssens E.M."/>
            <person name="Foster-Nyarko E."/>
            <person name="Jarju S."/>
            <person name="Secka A."/>
            <person name="Antonio M."/>
            <person name="Oren A."/>
            <person name="Chaudhuri R.R."/>
            <person name="La Ragione R."/>
            <person name="Hildebrand F."/>
            <person name="Pallen M.J."/>
        </authorList>
    </citation>
    <scope>NUCLEOTIDE SEQUENCE</scope>
    <source>
        <strain evidence="9">9264</strain>
    </source>
</reference>
<comment type="function">
    <text evidence="5">Catalyzes the interconversion of L-alanine and D-alanine. May also act on other amino acids.</text>
</comment>
<comment type="pathway">
    <text evidence="5">Amino-acid biosynthesis; D-alanine biosynthesis; D-alanine from L-alanine: step 1/1.</text>
</comment>
<dbReference type="NCBIfam" id="TIGR00492">
    <property type="entry name" value="alr"/>
    <property type="match status" value="1"/>
</dbReference>
<keyword evidence="4 5" id="KW-0413">Isomerase</keyword>
<dbReference type="FunFam" id="3.20.20.10:FF:000002">
    <property type="entry name" value="Alanine racemase"/>
    <property type="match status" value="1"/>
</dbReference>
<reference evidence="9" key="2">
    <citation type="submission" date="2021-04" db="EMBL/GenBank/DDBJ databases">
        <authorList>
            <person name="Gilroy R."/>
        </authorList>
    </citation>
    <scope>NUCLEOTIDE SEQUENCE</scope>
    <source>
        <strain evidence="9">9264</strain>
    </source>
</reference>
<evidence type="ECO:0000256" key="1">
    <source>
        <dbReference type="ARBA" id="ARBA00000316"/>
    </source>
</evidence>
<comment type="caution">
    <text evidence="9">The sequence shown here is derived from an EMBL/GenBank/DDBJ whole genome shotgun (WGS) entry which is preliminary data.</text>
</comment>
<comment type="cofactor">
    <cofactor evidence="2 5 6">
        <name>pyridoxal 5'-phosphate</name>
        <dbReference type="ChEBI" id="CHEBI:597326"/>
    </cofactor>
</comment>
<dbReference type="Gene3D" id="2.40.37.10">
    <property type="entry name" value="Lyase, Ornithine Decarboxylase, Chain A, domain 1"/>
    <property type="match status" value="1"/>
</dbReference>
<evidence type="ECO:0000256" key="5">
    <source>
        <dbReference type="HAMAP-Rule" id="MF_01201"/>
    </source>
</evidence>
<feature type="binding site" evidence="5 7">
    <location>
        <position position="139"/>
    </location>
    <ligand>
        <name>substrate</name>
    </ligand>
</feature>
<dbReference type="SUPFAM" id="SSF50621">
    <property type="entry name" value="Alanine racemase C-terminal domain-like"/>
    <property type="match status" value="1"/>
</dbReference>
<dbReference type="GO" id="GO:0008784">
    <property type="term" value="F:alanine racemase activity"/>
    <property type="evidence" value="ECO:0007669"/>
    <property type="project" value="UniProtKB-UniRule"/>
</dbReference>
<proteinExistence type="inferred from homology"/>
<dbReference type="InterPro" id="IPR000821">
    <property type="entry name" value="Ala_racemase"/>
</dbReference>
<dbReference type="AlphaFoldDB" id="A0A9D2RH63"/>
<dbReference type="PROSITE" id="PS00395">
    <property type="entry name" value="ALANINE_RACEMASE"/>
    <property type="match status" value="1"/>
</dbReference>
<dbReference type="InterPro" id="IPR001608">
    <property type="entry name" value="Ala_racemase_N"/>
</dbReference>
<dbReference type="GO" id="GO:0005829">
    <property type="term" value="C:cytosol"/>
    <property type="evidence" value="ECO:0007669"/>
    <property type="project" value="TreeGrafter"/>
</dbReference>
<dbReference type="Gene3D" id="3.20.20.10">
    <property type="entry name" value="Alanine racemase"/>
    <property type="match status" value="1"/>
</dbReference>
<dbReference type="CDD" id="cd06827">
    <property type="entry name" value="PLPDE_III_AR_proteobact"/>
    <property type="match status" value="1"/>
</dbReference>
<protein>
    <recommendedName>
        <fullName evidence="5">Alanine racemase</fullName>
        <ecNumber evidence="5">5.1.1.1</ecNumber>
    </recommendedName>
</protein>
<evidence type="ECO:0000313" key="9">
    <source>
        <dbReference type="EMBL" id="HJD44347.1"/>
    </source>
</evidence>
<dbReference type="InterPro" id="IPR009006">
    <property type="entry name" value="Ala_racemase/Decarboxylase_C"/>
</dbReference>
<feature type="binding site" evidence="5 7">
    <location>
        <position position="319"/>
    </location>
    <ligand>
        <name>substrate</name>
    </ligand>
</feature>
<feature type="modified residue" description="N6-(pyridoxal phosphate)lysine" evidence="5 6">
    <location>
        <position position="44"/>
    </location>
</feature>